<proteinExistence type="predicted"/>
<organism evidence="2 3">
    <name type="scientific">Psychrobacillus psychrotolerans</name>
    <dbReference type="NCBI Taxonomy" id="126156"/>
    <lineage>
        <taxon>Bacteria</taxon>
        <taxon>Bacillati</taxon>
        <taxon>Bacillota</taxon>
        <taxon>Bacilli</taxon>
        <taxon>Bacillales</taxon>
        <taxon>Bacillaceae</taxon>
        <taxon>Psychrobacillus</taxon>
    </lineage>
</organism>
<keyword evidence="1" id="KW-0472">Membrane</keyword>
<feature type="transmembrane region" description="Helical" evidence="1">
    <location>
        <begin position="634"/>
        <end position="654"/>
    </location>
</feature>
<dbReference type="EMBL" id="FOXU01000002">
    <property type="protein sequence ID" value="SFQ32801.1"/>
    <property type="molecule type" value="Genomic_DNA"/>
</dbReference>
<protein>
    <submittedName>
        <fullName evidence="2">Uncharacterized protein</fullName>
    </submittedName>
</protein>
<evidence type="ECO:0000256" key="1">
    <source>
        <dbReference type="SAM" id="Phobius"/>
    </source>
</evidence>
<keyword evidence="3" id="KW-1185">Reference proteome</keyword>
<dbReference type="AlphaFoldDB" id="A0A1I5XLF1"/>
<keyword evidence="1" id="KW-0812">Transmembrane</keyword>
<gene>
    <name evidence="2" type="ORF">SAMN05421670_1600</name>
</gene>
<sequence length="658" mass="70794">MMKNNSLKVIGSVLGLGTFLMIAPSLVAAEESESTIPSININLLSQDNEHAGILDVKVSDLIIIDNIDVKIPNVEENAEELAHVSITNEEIGTIEASVLTKTETVASNEQAVVDIGNQDIPVVNKVDVEILKQVENTSNDSTSSESALVDVAVEDLIVTENVDVEVIKQVENTSTDSTSSESALVDVAVEDLIVTENVDVEVIKQVENTSTDSTSSESALVDVAVEDLIVTENVDVEVLKQVENTSTNSFSNESTLVDVAIEDLIVTDRVEISVLDSENFMKDENKKETQKGVHLKLSNLPLLGTLHVGVLENQFVKKNQNQQKDSSLVTIGLGEESSLSNSLIDKVELNVLENSQISSKNLQAEKSAVVGLELNDTSLGDLSTYVLLSESTMDKGNRKNNSGLLEVNTDDLLLLKDIHLGVLDRHVDEGEKAFSLSEGLLQLDLISDLTDEISIDVLTNDEFTNNSGTYQNGKTISIGLKNDLVGEINVDILPTENSVAATPTNPIPPMEDVVEEVEGNEGEDGSSEEIITDHIPVAENDLVTENNPVINEDEDSADEQNAPNDEGIIVVEEEGSDSSANTLIPNPNLIADGDDEILTEEKITEDDETSLGANFFNNDGNFFNGSSLPQTGGFFTGIMLLVIALSLLSGGWTIRKIA</sequence>
<name>A0A1I5XLF1_9BACI</name>
<evidence type="ECO:0000313" key="2">
    <source>
        <dbReference type="EMBL" id="SFQ32801.1"/>
    </source>
</evidence>
<dbReference type="RefSeq" id="WP_093535967.1">
    <property type="nucleotide sequence ID" value="NZ_FOXU01000002.1"/>
</dbReference>
<dbReference type="Proteomes" id="UP000198734">
    <property type="component" value="Unassembled WGS sequence"/>
</dbReference>
<accession>A0A1I5XLF1</accession>
<dbReference type="STRING" id="126156.SAMN05421670_1600"/>
<reference evidence="3" key="1">
    <citation type="submission" date="2016-10" db="EMBL/GenBank/DDBJ databases">
        <authorList>
            <person name="Varghese N."/>
            <person name="Submissions S."/>
        </authorList>
    </citation>
    <scope>NUCLEOTIDE SEQUENCE [LARGE SCALE GENOMIC DNA]</scope>
    <source>
        <strain evidence="3">DSM 11706</strain>
    </source>
</reference>
<evidence type="ECO:0000313" key="3">
    <source>
        <dbReference type="Proteomes" id="UP000198734"/>
    </source>
</evidence>
<dbReference type="OrthoDB" id="9854459at2"/>
<keyword evidence="1" id="KW-1133">Transmembrane helix</keyword>